<dbReference type="InterPro" id="IPR007197">
    <property type="entry name" value="rSAM"/>
</dbReference>
<dbReference type="CDD" id="cd01335">
    <property type="entry name" value="Radical_SAM"/>
    <property type="match status" value="1"/>
</dbReference>
<dbReference type="InterPro" id="IPR023404">
    <property type="entry name" value="rSAM_horseshoe"/>
</dbReference>
<dbReference type="SFLD" id="SFLDG01082">
    <property type="entry name" value="B12-binding_domain_containing"/>
    <property type="match status" value="1"/>
</dbReference>
<dbReference type="GO" id="GO:0003824">
    <property type="term" value="F:catalytic activity"/>
    <property type="evidence" value="ECO:0007669"/>
    <property type="project" value="InterPro"/>
</dbReference>
<dbReference type="SFLD" id="SFLDS00029">
    <property type="entry name" value="Radical_SAM"/>
    <property type="match status" value="1"/>
</dbReference>
<dbReference type="Gene3D" id="3.80.30.20">
    <property type="entry name" value="tm_1862 like domain"/>
    <property type="match status" value="1"/>
</dbReference>
<dbReference type="RefSeq" id="WP_069643834.1">
    <property type="nucleotide sequence ID" value="NZ_MIJE01000032.1"/>
</dbReference>
<dbReference type="InterPro" id="IPR058240">
    <property type="entry name" value="rSAM_sf"/>
</dbReference>
<dbReference type="PANTHER" id="PTHR13932">
    <property type="entry name" value="COPROPORPHYRINIGEN III OXIDASE"/>
    <property type="match status" value="1"/>
</dbReference>
<accession>A0A1E5G1L1</accession>
<dbReference type="GO" id="GO:0006779">
    <property type="term" value="P:porphyrin-containing compound biosynthetic process"/>
    <property type="evidence" value="ECO:0007669"/>
    <property type="project" value="TreeGrafter"/>
</dbReference>
<dbReference type="SMART" id="SM00729">
    <property type="entry name" value="Elp3"/>
    <property type="match status" value="1"/>
</dbReference>
<evidence type="ECO:0000313" key="2">
    <source>
        <dbReference type="EMBL" id="OEF96328.1"/>
    </source>
</evidence>
<dbReference type="SFLD" id="SFLDF00310">
    <property type="entry name" value="oxygen-independent_coproporphy"/>
    <property type="match status" value="1"/>
</dbReference>
<dbReference type="PROSITE" id="PS51918">
    <property type="entry name" value="RADICAL_SAM"/>
    <property type="match status" value="1"/>
</dbReference>
<gene>
    <name evidence="2" type="ORF">BHF68_09230</name>
</gene>
<dbReference type="AlphaFoldDB" id="A0A1E5G1L1"/>
<organism evidence="2 3">
    <name type="scientific">Desulfuribacillus alkaliarsenatis</name>
    <dbReference type="NCBI Taxonomy" id="766136"/>
    <lineage>
        <taxon>Bacteria</taxon>
        <taxon>Bacillati</taxon>
        <taxon>Bacillota</taxon>
        <taxon>Desulfuribacillia</taxon>
        <taxon>Desulfuribacillales</taxon>
        <taxon>Desulfuribacillaceae</taxon>
        <taxon>Desulfuribacillus</taxon>
    </lineage>
</organism>
<proteinExistence type="predicted"/>
<dbReference type="EMBL" id="MIJE01000032">
    <property type="protein sequence ID" value="OEF96328.1"/>
    <property type="molecule type" value="Genomic_DNA"/>
</dbReference>
<comment type="caution">
    <text evidence="2">The sequence shown here is derived from an EMBL/GenBank/DDBJ whole genome shotgun (WGS) entry which is preliminary data.</text>
</comment>
<dbReference type="SUPFAM" id="SSF102114">
    <property type="entry name" value="Radical SAM enzymes"/>
    <property type="match status" value="1"/>
</dbReference>
<evidence type="ECO:0000259" key="1">
    <source>
        <dbReference type="PROSITE" id="PS51918"/>
    </source>
</evidence>
<dbReference type="InterPro" id="IPR023995">
    <property type="entry name" value="HemZ"/>
</dbReference>
<dbReference type="Proteomes" id="UP000094296">
    <property type="component" value="Unassembled WGS sequence"/>
</dbReference>
<keyword evidence="3" id="KW-1185">Reference proteome</keyword>
<dbReference type="Pfam" id="PF04055">
    <property type="entry name" value="Radical_SAM"/>
    <property type="match status" value="1"/>
</dbReference>
<dbReference type="STRING" id="766136.BHF68_09230"/>
<dbReference type="NCBIfam" id="TIGR03994">
    <property type="entry name" value="rSAM_HemZ"/>
    <property type="match status" value="1"/>
</dbReference>
<feature type="domain" description="Radical SAM core" evidence="1">
    <location>
        <begin position="157"/>
        <end position="388"/>
    </location>
</feature>
<dbReference type="InterPro" id="IPR034505">
    <property type="entry name" value="Coproporphyrinogen-III_oxidase"/>
</dbReference>
<dbReference type="PANTHER" id="PTHR13932:SF1">
    <property type="entry name" value="OXYGEN-INDEPENDENT COPROPORPHYRINOGEN-III OXIDASE-LIKE PROTEIN HEMZ"/>
    <property type="match status" value="1"/>
</dbReference>
<dbReference type="GO" id="GO:0051539">
    <property type="term" value="F:4 iron, 4 sulfur cluster binding"/>
    <property type="evidence" value="ECO:0007669"/>
    <property type="project" value="TreeGrafter"/>
</dbReference>
<dbReference type="GO" id="GO:0005737">
    <property type="term" value="C:cytoplasm"/>
    <property type="evidence" value="ECO:0007669"/>
    <property type="project" value="TreeGrafter"/>
</dbReference>
<sequence>MSIDVYLDEIAQEAIVEIKNLHKALYGTELSVVDYVSHNCLSLEIEECDNLRLGMANYKQGNLELVLAFNENKTLKQNVARLFVLAIFKISPEIKDILPWGILTGIRPLKLYRKLTEAYKSQELAKKDLNEFYLLSDEKIRLLEEIYNMQAPILANYKNEKYISLYIGIPYCPTRCSYCTFPSFTVKHNEEVKRFTKALLRELRWILELIEEYSVKVAAIYIGGGTPSTLSASEIHEILNLLSKYINFEEVEVTFEAGRPDTITDKKLHVLNSYGVQRISINPQTFNNETLKRIGRHHTTADVIKAYELSKGMFKYVNMDFIIGLPGESIEDFQKTLAYANQLQPESITIHTLSIKTKAKIKDEITAANLKLLPVKDMIDYSKTWAQENDYKPYYIYRQKNIAGNFENIGYSKLGSHSIYNILIMEEAMSIIGVGCGAVSKLKEIDTGVIKRVANPVNPDYYVKNIDKIIQNKQNQIVNVLTKLC</sequence>
<evidence type="ECO:0000313" key="3">
    <source>
        <dbReference type="Proteomes" id="UP000094296"/>
    </source>
</evidence>
<dbReference type="InterPro" id="IPR006638">
    <property type="entry name" value="Elp3/MiaA/NifB-like_rSAM"/>
</dbReference>
<protein>
    <submittedName>
        <fullName evidence="2">Coproporphyrinogen dehydrogenase HemZ</fullName>
    </submittedName>
</protein>
<name>A0A1E5G1L1_9FIRM</name>
<dbReference type="SFLD" id="SFLDG01065">
    <property type="entry name" value="anaerobic_coproporphyrinogen-I"/>
    <property type="match status" value="1"/>
</dbReference>
<reference evidence="2 3" key="1">
    <citation type="submission" date="2016-09" db="EMBL/GenBank/DDBJ databases">
        <title>Draft genome sequence for the type strain of Desulfuribacillus alkaliarsenatis AHT28, an obligately anaerobic, sulfidogenic bacterium isolated from Russian soda lake sediments.</title>
        <authorList>
            <person name="Abin C.A."/>
            <person name="Hollibaugh J.T."/>
        </authorList>
    </citation>
    <scope>NUCLEOTIDE SEQUENCE [LARGE SCALE GENOMIC DNA]</scope>
    <source>
        <strain evidence="2 3">AHT28</strain>
    </source>
</reference>